<proteinExistence type="predicted"/>
<comment type="caution">
    <text evidence="5">The sequence shown here is derived from an EMBL/GenBank/DDBJ whole genome shotgun (WGS) entry which is preliminary data.</text>
</comment>
<dbReference type="EMBL" id="BMQC01000005">
    <property type="protein sequence ID" value="GGK25925.1"/>
    <property type="molecule type" value="Genomic_DNA"/>
</dbReference>
<keyword evidence="6" id="KW-1185">Reference proteome</keyword>
<reference evidence="5" key="2">
    <citation type="submission" date="2020-09" db="EMBL/GenBank/DDBJ databases">
        <authorList>
            <person name="Sun Q."/>
            <person name="Ohkuma M."/>
        </authorList>
    </citation>
    <scope>NUCLEOTIDE SEQUENCE</scope>
    <source>
        <strain evidence="5">JCM 3091</strain>
    </source>
</reference>
<reference evidence="5" key="1">
    <citation type="journal article" date="2014" name="Int. J. Syst. Evol. Microbiol.">
        <title>Complete genome sequence of Corynebacterium casei LMG S-19264T (=DSM 44701T), isolated from a smear-ripened cheese.</title>
        <authorList>
            <consortium name="US DOE Joint Genome Institute (JGI-PGF)"/>
            <person name="Walter F."/>
            <person name="Albersmeier A."/>
            <person name="Kalinowski J."/>
            <person name="Ruckert C."/>
        </authorList>
    </citation>
    <scope>NUCLEOTIDE SEQUENCE</scope>
    <source>
        <strain evidence="5">JCM 3091</strain>
    </source>
</reference>
<feature type="compositionally biased region" description="Low complexity" evidence="3">
    <location>
        <begin position="540"/>
        <end position="549"/>
    </location>
</feature>
<keyword evidence="1" id="KW-0328">Glycosyltransferase</keyword>
<name>A0A8J3BMU7_9ACTN</name>
<dbReference type="Pfam" id="PF13439">
    <property type="entry name" value="Glyco_transf_4"/>
    <property type="match status" value="1"/>
</dbReference>
<keyword evidence="2" id="KW-0808">Transferase</keyword>
<evidence type="ECO:0000256" key="1">
    <source>
        <dbReference type="ARBA" id="ARBA00022676"/>
    </source>
</evidence>
<dbReference type="AlphaFoldDB" id="A0A8J3BMU7"/>
<sequence>MIAHDSAPPSRTQDRPAADGRPPGRVVMLVDNDVARDSRVQKAARSTAALGWDVTLLGVTSDATARWAVGDAVAQTYPVAPLPRPRRRDFRRSLRHPLAYPTPQHADHFGKLAQLRRTDRVFLAGARPVAPRTPRWAARKVTGLLRRVQDRWVAARVAQTAAKEAGHLRITRRDALGYRLAGAVRGHRAWRSLEPYLWRYEVALGAAVDALAPDIIHANDVRMLGVGARAVRRARLAGREVALVWDAHEYLRGLRQPGAQRRWLPAHLGYLEEYLPLADAVVTVSEPIADLLQRDHQLAARPLVVQNVPSVDRPVTDEDRRRYGDIRAACGLGPDTPLLVYSGAAAAQRGIGNAVTALRLLPGAHLALVVGQSGPRYVARVLEQAVRQGVRQRVHLASYVPHWYVPEFLSTADVGLIPLHHWPNHELSLITKFFEYSHARLPLVTSDVATMAAMVQRTGQGEVFAAEDCEDLARAVRAVLADPARYRAAYDNPALLSRWTWEEEVQVLHQLYARLRGVGAAAEAGVPVPGGRTPDRARARVGAAAEPAE</sequence>
<dbReference type="Proteomes" id="UP000662200">
    <property type="component" value="Unassembled WGS sequence"/>
</dbReference>
<feature type="region of interest" description="Disordered" evidence="3">
    <location>
        <begin position="1"/>
        <end position="24"/>
    </location>
</feature>
<evidence type="ECO:0000256" key="2">
    <source>
        <dbReference type="ARBA" id="ARBA00022679"/>
    </source>
</evidence>
<dbReference type="PANTHER" id="PTHR12526:SF600">
    <property type="entry name" value="GLYCOSYL TRANSFERASE GROUP 1"/>
    <property type="match status" value="1"/>
</dbReference>
<dbReference type="RefSeq" id="WP_189113777.1">
    <property type="nucleotide sequence ID" value="NZ_BMQC01000005.1"/>
</dbReference>
<evidence type="ECO:0000259" key="4">
    <source>
        <dbReference type="Pfam" id="PF13439"/>
    </source>
</evidence>
<dbReference type="PANTHER" id="PTHR12526">
    <property type="entry name" value="GLYCOSYLTRANSFERASE"/>
    <property type="match status" value="1"/>
</dbReference>
<feature type="domain" description="Glycosyltransferase subfamily 4-like N-terminal" evidence="4">
    <location>
        <begin position="188"/>
        <end position="305"/>
    </location>
</feature>
<dbReference type="InterPro" id="IPR028098">
    <property type="entry name" value="Glyco_trans_4-like_N"/>
</dbReference>
<dbReference type="Gene3D" id="3.40.50.2000">
    <property type="entry name" value="Glycogen Phosphorylase B"/>
    <property type="match status" value="2"/>
</dbReference>
<organism evidence="5 6">
    <name type="scientific">Pilimelia terevasa</name>
    <dbReference type="NCBI Taxonomy" id="53372"/>
    <lineage>
        <taxon>Bacteria</taxon>
        <taxon>Bacillati</taxon>
        <taxon>Actinomycetota</taxon>
        <taxon>Actinomycetes</taxon>
        <taxon>Micromonosporales</taxon>
        <taxon>Micromonosporaceae</taxon>
        <taxon>Pilimelia</taxon>
    </lineage>
</organism>
<gene>
    <name evidence="5" type="ORF">GCM10010124_18060</name>
</gene>
<evidence type="ECO:0000313" key="5">
    <source>
        <dbReference type="EMBL" id="GGK25925.1"/>
    </source>
</evidence>
<protein>
    <recommendedName>
        <fullName evidence="4">Glycosyltransferase subfamily 4-like N-terminal domain-containing protein</fullName>
    </recommendedName>
</protein>
<evidence type="ECO:0000256" key="3">
    <source>
        <dbReference type="SAM" id="MobiDB-lite"/>
    </source>
</evidence>
<dbReference type="Pfam" id="PF13692">
    <property type="entry name" value="Glyco_trans_1_4"/>
    <property type="match status" value="1"/>
</dbReference>
<dbReference type="GO" id="GO:0016757">
    <property type="term" value="F:glycosyltransferase activity"/>
    <property type="evidence" value="ECO:0007669"/>
    <property type="project" value="UniProtKB-KW"/>
</dbReference>
<feature type="region of interest" description="Disordered" evidence="3">
    <location>
        <begin position="524"/>
        <end position="549"/>
    </location>
</feature>
<accession>A0A8J3BMU7</accession>
<dbReference type="SUPFAM" id="SSF53756">
    <property type="entry name" value="UDP-Glycosyltransferase/glycogen phosphorylase"/>
    <property type="match status" value="1"/>
</dbReference>
<evidence type="ECO:0000313" key="6">
    <source>
        <dbReference type="Proteomes" id="UP000662200"/>
    </source>
</evidence>